<dbReference type="Proteomes" id="UP000471152">
    <property type="component" value="Unassembled WGS sequence"/>
</dbReference>
<evidence type="ECO:0000256" key="11">
    <source>
        <dbReference type="SAM" id="MobiDB-lite"/>
    </source>
</evidence>
<evidence type="ECO:0000256" key="5">
    <source>
        <dbReference type="ARBA" id="ARBA00022597"/>
    </source>
</evidence>
<keyword evidence="3 9" id="KW-0813">Transport</keyword>
<dbReference type="SUPFAM" id="SSF161098">
    <property type="entry name" value="MetI-like"/>
    <property type="match status" value="1"/>
</dbReference>
<dbReference type="InterPro" id="IPR000515">
    <property type="entry name" value="MetI-like"/>
</dbReference>
<evidence type="ECO:0000313" key="16">
    <source>
        <dbReference type="Proteomes" id="UP000471152"/>
    </source>
</evidence>
<dbReference type="Pfam" id="PF16296">
    <property type="entry name" value="TM_PBP2_N"/>
    <property type="match status" value="1"/>
</dbReference>
<feature type="region of interest" description="Disordered" evidence="11">
    <location>
        <begin position="1"/>
        <end position="27"/>
    </location>
</feature>
<dbReference type="Gene3D" id="1.10.3720.10">
    <property type="entry name" value="MetI-like"/>
    <property type="match status" value="1"/>
</dbReference>
<feature type="domain" description="ABC transmembrane type-1" evidence="12">
    <location>
        <begin position="313"/>
        <end position="531"/>
    </location>
</feature>
<evidence type="ECO:0000313" key="13">
    <source>
        <dbReference type="EMBL" id="NEK96540.1"/>
    </source>
</evidence>
<feature type="transmembrane region" description="Helical" evidence="9">
    <location>
        <begin position="312"/>
        <end position="336"/>
    </location>
</feature>
<dbReference type="EMBL" id="JAAGWB010000070">
    <property type="protein sequence ID" value="NEN53440.1"/>
    <property type="molecule type" value="Genomic_DNA"/>
</dbReference>
<evidence type="ECO:0000256" key="1">
    <source>
        <dbReference type="ARBA" id="ARBA00004651"/>
    </source>
</evidence>
<accession>A0A6P0HCW0</accession>
<organism evidence="14 16">
    <name type="scientific">Modestobacter muralis</name>
    <dbReference type="NCBI Taxonomy" id="1608614"/>
    <lineage>
        <taxon>Bacteria</taxon>
        <taxon>Bacillati</taxon>
        <taxon>Actinomycetota</taxon>
        <taxon>Actinomycetes</taxon>
        <taxon>Geodermatophilales</taxon>
        <taxon>Geodermatophilaceae</taxon>
        <taxon>Modestobacter</taxon>
    </lineage>
</organism>
<dbReference type="InterPro" id="IPR035277">
    <property type="entry name" value="MalF_N"/>
</dbReference>
<keyword evidence="4 10" id="KW-1003">Cell membrane</keyword>
<evidence type="ECO:0000259" key="12">
    <source>
        <dbReference type="PROSITE" id="PS50928"/>
    </source>
</evidence>
<evidence type="ECO:0000313" key="14">
    <source>
        <dbReference type="EMBL" id="NEN53440.1"/>
    </source>
</evidence>
<evidence type="ECO:0000256" key="3">
    <source>
        <dbReference type="ARBA" id="ARBA00022448"/>
    </source>
</evidence>
<proteinExistence type="inferred from homology"/>
<dbReference type="GO" id="GO:0042956">
    <property type="term" value="P:maltodextrin transmembrane transport"/>
    <property type="evidence" value="ECO:0007669"/>
    <property type="project" value="TreeGrafter"/>
</dbReference>
<dbReference type="SUPFAM" id="SSF160964">
    <property type="entry name" value="MalF N-terminal region-like"/>
    <property type="match status" value="1"/>
</dbReference>
<dbReference type="Proteomes" id="UP000468828">
    <property type="component" value="Unassembled WGS sequence"/>
</dbReference>
<comment type="function">
    <text evidence="10">Part of the ABC transporter complex MalEFGK involved in maltose/maltodextrin import. Probably responsible for the translocation of the substrate across the membrane.</text>
</comment>
<dbReference type="PROSITE" id="PS50928">
    <property type="entry name" value="ABC_TM1"/>
    <property type="match status" value="1"/>
</dbReference>
<dbReference type="Gene3D" id="1.20.58.370">
    <property type="entry name" value="MalF N-terminal region-like"/>
    <property type="match status" value="1"/>
</dbReference>
<keyword evidence="6 9" id="KW-0812">Transmembrane</keyword>
<evidence type="ECO:0000256" key="8">
    <source>
        <dbReference type="ARBA" id="ARBA00023136"/>
    </source>
</evidence>
<dbReference type="CDD" id="cd06261">
    <property type="entry name" value="TM_PBP2"/>
    <property type="match status" value="1"/>
</dbReference>
<evidence type="ECO:0000256" key="6">
    <source>
        <dbReference type="ARBA" id="ARBA00022692"/>
    </source>
</evidence>
<comment type="similarity">
    <text evidence="2 10">Belongs to the binding-protein-dependent transport system permease family. MalFG subfamily.</text>
</comment>
<feature type="transmembrane region" description="Helical" evidence="9">
    <location>
        <begin position="387"/>
        <end position="407"/>
    </location>
</feature>
<evidence type="ECO:0000256" key="4">
    <source>
        <dbReference type="ARBA" id="ARBA00022475"/>
    </source>
</evidence>
<feature type="transmembrane region" description="Helical" evidence="9">
    <location>
        <begin position="348"/>
        <end position="367"/>
    </location>
</feature>
<feature type="transmembrane region" description="Helical" evidence="9">
    <location>
        <begin position="447"/>
        <end position="475"/>
    </location>
</feature>
<name>A0A6P0HCW0_9ACTN</name>
<dbReference type="PANTHER" id="PTHR47314:SF1">
    <property type="entry name" value="MALTOSE_MALTODEXTRIN TRANSPORT SYSTEM PERMEASE PROTEIN MALF"/>
    <property type="match status" value="1"/>
</dbReference>
<dbReference type="Gene3D" id="3.10.650.10">
    <property type="entry name" value="MalF N-terminal region-like"/>
    <property type="match status" value="1"/>
</dbReference>
<dbReference type="AlphaFoldDB" id="A0A6P0HCW0"/>
<dbReference type="EMBL" id="JAAGWH010000067">
    <property type="protein sequence ID" value="NEK96540.1"/>
    <property type="molecule type" value="Genomic_DNA"/>
</dbReference>
<dbReference type="PANTHER" id="PTHR47314">
    <property type="entry name" value="MALTOSE/MALTODEXTRIN TRANSPORT SYSTEM PERMEASE PROTEIN MALF"/>
    <property type="match status" value="1"/>
</dbReference>
<keyword evidence="5 10" id="KW-0762">Sugar transport</keyword>
<dbReference type="InterPro" id="IPR032550">
    <property type="entry name" value="TM_PBP2_N"/>
</dbReference>
<keyword evidence="15" id="KW-1185">Reference proteome</keyword>
<dbReference type="GO" id="GO:0015423">
    <property type="term" value="F:ABC-type maltose transporter activity"/>
    <property type="evidence" value="ECO:0007669"/>
    <property type="project" value="TreeGrafter"/>
</dbReference>
<keyword evidence="8 9" id="KW-0472">Membrane</keyword>
<evidence type="ECO:0000256" key="2">
    <source>
        <dbReference type="ARBA" id="ARBA00009047"/>
    </source>
</evidence>
<gene>
    <name evidence="14" type="ORF">G3R41_21280</name>
    <name evidence="13" type="ORF">GCU67_20565</name>
</gene>
<dbReference type="GO" id="GO:1990060">
    <property type="term" value="C:maltose transport complex"/>
    <property type="evidence" value="ECO:0007669"/>
    <property type="project" value="TreeGrafter"/>
</dbReference>
<evidence type="ECO:0000256" key="7">
    <source>
        <dbReference type="ARBA" id="ARBA00022989"/>
    </source>
</evidence>
<feature type="transmembrane region" description="Helical" evidence="9">
    <location>
        <begin position="91"/>
        <end position="111"/>
    </location>
</feature>
<feature type="transmembrane region" description="Helical" evidence="9">
    <location>
        <begin position="510"/>
        <end position="532"/>
    </location>
</feature>
<evidence type="ECO:0000313" key="15">
    <source>
        <dbReference type="Proteomes" id="UP000468828"/>
    </source>
</evidence>
<reference evidence="14 16" key="2">
    <citation type="submission" date="2020-02" db="EMBL/GenBank/DDBJ databases">
        <title>The WGS of Modestobacter muralis DSM 100205.</title>
        <authorList>
            <person name="Jiang Z."/>
        </authorList>
    </citation>
    <scope>NUCLEOTIDE SEQUENCE [LARGE SCALE GENOMIC DNA]</scope>
    <source>
        <strain evidence="14 16">DSM 100205</strain>
    </source>
</reference>
<comment type="caution">
    <text evidence="14">The sequence shown here is derived from an EMBL/GenBank/DDBJ whole genome shotgun (WGS) entry which is preliminary data.</text>
</comment>
<comment type="subcellular location">
    <subcellularLocation>
        <location evidence="1 9">Cell membrane</location>
        <topology evidence="1 9">Multi-pass membrane protein</topology>
    </subcellularLocation>
</comment>
<evidence type="ECO:0000256" key="9">
    <source>
        <dbReference type="RuleBase" id="RU363032"/>
    </source>
</evidence>
<reference evidence="13 15" key="1">
    <citation type="submission" date="2020-01" db="EMBL/GenBank/DDBJ databases">
        <title>the WGS Modestobacter muralis CPCC 204518.</title>
        <authorList>
            <person name="Jiang Z."/>
        </authorList>
    </citation>
    <scope>NUCLEOTIDE SEQUENCE [LARGE SCALE GENOMIC DNA]</scope>
    <source>
        <strain evidence="13 15">DSM 100205</strain>
    </source>
</reference>
<feature type="transmembrane region" description="Helical" evidence="9">
    <location>
        <begin position="39"/>
        <end position="60"/>
    </location>
</feature>
<sequence length="542" mass="57860">MARSTVDVETARHDGVPPSGKRSARLGLGADGTSSPLGLVLKIGALAVFAALAVWGALPLIRTQDWIGLAILVAVTVLAFYVYLSPRTIPLKYLLPGTLFLIVFQILPVIYTVNTAFTNFSDGHRGSKEEAVTAIESASVQQVPDSTIYTLTIATQGDPATGDIVFLLTDPSSNEMYAGTADGLRGLSADDVDRTATGKITAAGGYTVLNIQQASARQDDLNAFSVPTSQGAIKAQGLSQAFEGAPQQNYDANCDCVTDTVTGAVWTADDKNGAFVNDRGEALAQGWKVNVGFTNFTRVLTNDTIRDSFARIVIWNFAFAIIVVAINFALGLLVALALNNPLVKGKKIYRSLIILPYAMPAVAMYLVWREMFNTDFGLINRLLGTHINWFGGTATSMVAILLVQLWLGYNYMFLVITGALQSIPADLTEAAGVDGAKPFYAFRTITFPLLLVSLAPLLISSFAFNFNNFAAIFLVSRGGPFSPDNPSAGGTDLLITYTYRLAFGGGGADYGFAAAISVFIFLIVAVVSIVGFTRTRALEEVN</sequence>
<keyword evidence="7 9" id="KW-1133">Transmembrane helix</keyword>
<evidence type="ECO:0000256" key="10">
    <source>
        <dbReference type="RuleBase" id="RU367050"/>
    </source>
</evidence>
<protein>
    <recommendedName>
        <fullName evidence="10">Maltose/maltodextrin transport system permease protein</fullName>
    </recommendedName>
</protein>
<feature type="transmembrane region" description="Helical" evidence="9">
    <location>
        <begin position="66"/>
        <end position="84"/>
    </location>
</feature>
<dbReference type="InterPro" id="IPR035906">
    <property type="entry name" value="MetI-like_sf"/>
</dbReference>
<dbReference type="Pfam" id="PF00528">
    <property type="entry name" value="BPD_transp_1"/>
    <property type="match status" value="1"/>
</dbReference>